<evidence type="ECO:0008006" key="3">
    <source>
        <dbReference type="Google" id="ProtNLM"/>
    </source>
</evidence>
<dbReference type="Proteomes" id="UP001059597">
    <property type="component" value="Chromosome"/>
</dbReference>
<organism evidence="1 2">
    <name type="scientific">Streptomyces nigrescens</name>
    <dbReference type="NCBI Taxonomy" id="1920"/>
    <lineage>
        <taxon>Bacteria</taxon>
        <taxon>Bacillati</taxon>
        <taxon>Actinomycetota</taxon>
        <taxon>Actinomycetes</taxon>
        <taxon>Kitasatosporales</taxon>
        <taxon>Streptomycetaceae</taxon>
        <taxon>Streptomyces</taxon>
    </lineage>
</organism>
<dbReference type="EMBL" id="AP026073">
    <property type="protein sequence ID" value="BDM70770.1"/>
    <property type="molecule type" value="Genomic_DNA"/>
</dbReference>
<sequence length="75" mass="8192">MREELPLPGRYVPASGIDPSAEGFHVARMYAGLARDLRTSTGSRTVPDFDTGLRVHRLLDAIRLSAGTGTRRRVA</sequence>
<protein>
    <recommendedName>
        <fullName evidence="3">Oxidoreductase</fullName>
    </recommendedName>
</protein>
<evidence type="ECO:0000313" key="2">
    <source>
        <dbReference type="Proteomes" id="UP001059597"/>
    </source>
</evidence>
<gene>
    <name evidence="1" type="ORF">HEK616_42570</name>
</gene>
<accession>A0ABM7ZWN3</accession>
<dbReference type="Gene3D" id="3.30.360.10">
    <property type="entry name" value="Dihydrodipicolinate Reductase, domain 2"/>
    <property type="match status" value="1"/>
</dbReference>
<evidence type="ECO:0000313" key="1">
    <source>
        <dbReference type="EMBL" id="BDM70770.1"/>
    </source>
</evidence>
<reference evidence="1" key="1">
    <citation type="submission" date="2022-06" db="EMBL/GenBank/DDBJ databases">
        <title>Complete genome sequence of Streptomyces nigrescens HEK616.</title>
        <authorList>
            <person name="Asamizu S."/>
            <person name="Onaka H."/>
        </authorList>
    </citation>
    <scope>NUCLEOTIDE SEQUENCE</scope>
    <source>
        <strain evidence="1">HEK616</strain>
    </source>
</reference>
<proteinExistence type="predicted"/>
<keyword evidence="2" id="KW-1185">Reference proteome</keyword>
<name>A0ABM7ZWN3_STRNI</name>
<dbReference type="RefSeq" id="WP_261954462.1">
    <property type="nucleotide sequence ID" value="NZ_AP026073.1"/>
</dbReference>